<protein>
    <submittedName>
        <fullName evidence="2">Uncharacterized protein</fullName>
    </submittedName>
</protein>
<gene>
    <name evidence="2" type="ORF">GCM10017577_13270</name>
</gene>
<evidence type="ECO:0000256" key="1">
    <source>
        <dbReference type="SAM" id="Phobius"/>
    </source>
</evidence>
<dbReference type="RefSeq" id="WP_037040515.1">
    <property type="nucleotide sequence ID" value="NZ_BAAAUZ010000004.1"/>
</dbReference>
<keyword evidence="1" id="KW-0812">Transmembrane</keyword>
<reference evidence="2" key="2">
    <citation type="submission" date="2023-01" db="EMBL/GenBank/DDBJ databases">
        <authorList>
            <person name="Sun Q."/>
            <person name="Evtushenko L."/>
        </authorList>
    </citation>
    <scope>NUCLEOTIDE SEQUENCE</scope>
    <source>
        <strain evidence="2">VKM Ac-1069</strain>
    </source>
</reference>
<dbReference type="AlphaFoldDB" id="A0A9W6KY24"/>
<evidence type="ECO:0000313" key="2">
    <source>
        <dbReference type="EMBL" id="GLL10187.1"/>
    </source>
</evidence>
<evidence type="ECO:0000313" key="3">
    <source>
        <dbReference type="Proteomes" id="UP001143463"/>
    </source>
</evidence>
<accession>A0A9W6KY24</accession>
<organism evidence="2 3">
    <name type="scientific">Pseudonocardia halophobica</name>
    <dbReference type="NCBI Taxonomy" id="29401"/>
    <lineage>
        <taxon>Bacteria</taxon>
        <taxon>Bacillati</taxon>
        <taxon>Actinomycetota</taxon>
        <taxon>Actinomycetes</taxon>
        <taxon>Pseudonocardiales</taxon>
        <taxon>Pseudonocardiaceae</taxon>
        <taxon>Pseudonocardia</taxon>
    </lineage>
</organism>
<feature type="transmembrane region" description="Helical" evidence="1">
    <location>
        <begin position="12"/>
        <end position="31"/>
    </location>
</feature>
<dbReference type="Proteomes" id="UP001143463">
    <property type="component" value="Unassembled WGS sequence"/>
</dbReference>
<keyword evidence="1" id="KW-1133">Transmembrane helix</keyword>
<comment type="caution">
    <text evidence="2">The sequence shown here is derived from an EMBL/GenBank/DDBJ whole genome shotgun (WGS) entry which is preliminary data.</text>
</comment>
<keyword evidence="1" id="KW-0472">Membrane</keyword>
<reference evidence="2" key="1">
    <citation type="journal article" date="2014" name="Int. J. Syst. Evol. Microbiol.">
        <title>Complete genome sequence of Corynebacterium casei LMG S-19264T (=DSM 44701T), isolated from a smear-ripened cheese.</title>
        <authorList>
            <consortium name="US DOE Joint Genome Institute (JGI-PGF)"/>
            <person name="Walter F."/>
            <person name="Albersmeier A."/>
            <person name="Kalinowski J."/>
            <person name="Ruckert C."/>
        </authorList>
    </citation>
    <scope>NUCLEOTIDE SEQUENCE</scope>
    <source>
        <strain evidence="2">VKM Ac-1069</strain>
    </source>
</reference>
<proteinExistence type="predicted"/>
<dbReference type="EMBL" id="BSFQ01000004">
    <property type="protein sequence ID" value="GLL10187.1"/>
    <property type="molecule type" value="Genomic_DNA"/>
</dbReference>
<name>A0A9W6KY24_9PSEU</name>
<sequence length="108" mass="11483">MAPEHHDWTRHGAGRSLLWWPLSSFVLMAVFPDAGILPIVLSGLALALVGVTGTVAARMLRRRLRARRAEGVPAALTAAVGDVVDEAVEKVESVIDPAAEPVAQRRAA</sequence>
<keyword evidence="3" id="KW-1185">Reference proteome</keyword>
<feature type="transmembrane region" description="Helical" evidence="1">
    <location>
        <begin position="37"/>
        <end position="60"/>
    </location>
</feature>